<dbReference type="eggNOG" id="ENOG5033GVW">
    <property type="taxonomic scope" value="Bacteria"/>
</dbReference>
<accession>A5ZR10</accession>
<reference evidence="1 2" key="1">
    <citation type="submission" date="2007-03" db="EMBL/GenBank/DDBJ databases">
        <authorList>
            <person name="Fulton L."/>
            <person name="Clifton S."/>
            <person name="Fulton B."/>
            <person name="Xu J."/>
            <person name="Minx P."/>
            <person name="Pepin K.H."/>
            <person name="Johnson M."/>
            <person name="Thiruvilangam P."/>
            <person name="Bhonagiri V."/>
            <person name="Nash W.E."/>
            <person name="Mardis E.R."/>
            <person name="Wilson R.K."/>
        </authorList>
    </citation>
    <scope>NUCLEOTIDE SEQUENCE [LARGE SCALE GENOMIC DNA]</scope>
    <source>
        <strain evidence="1 2">ATCC 29174</strain>
    </source>
</reference>
<organism evidence="1 2">
    <name type="scientific">Blautia obeum ATCC 29174</name>
    <dbReference type="NCBI Taxonomy" id="411459"/>
    <lineage>
        <taxon>Bacteria</taxon>
        <taxon>Bacillati</taxon>
        <taxon>Bacillota</taxon>
        <taxon>Clostridia</taxon>
        <taxon>Lachnospirales</taxon>
        <taxon>Lachnospiraceae</taxon>
        <taxon>Blautia</taxon>
    </lineage>
</organism>
<dbReference type="AlphaFoldDB" id="A5ZR10"/>
<sequence>MSEASNAFEYWRYIYEKQDGSININFLRDFRYMLRNVCCRKLFGKSWDEYKSKG</sequence>
<evidence type="ECO:0000313" key="1">
    <source>
        <dbReference type="EMBL" id="EDM88017.1"/>
    </source>
</evidence>
<dbReference type="EMBL" id="AAVO02000004">
    <property type="protein sequence ID" value="EDM88017.1"/>
    <property type="molecule type" value="Genomic_DNA"/>
</dbReference>
<comment type="caution">
    <text evidence="1">The sequence shown here is derived from an EMBL/GenBank/DDBJ whole genome shotgun (WGS) entry which is preliminary data.</text>
</comment>
<gene>
    <name evidence="1" type="ORF">RUMOBE_01437</name>
</gene>
<proteinExistence type="predicted"/>
<protein>
    <submittedName>
        <fullName evidence="1">Uncharacterized protein</fullName>
    </submittedName>
</protein>
<dbReference type="Proteomes" id="UP000006002">
    <property type="component" value="Unassembled WGS sequence"/>
</dbReference>
<dbReference type="HOGENOM" id="CLU_3040908_0_0_9"/>
<name>A5ZR10_9FIRM</name>
<reference evidence="1 2" key="2">
    <citation type="submission" date="2007-04" db="EMBL/GenBank/DDBJ databases">
        <title>Draft genome sequence of Ruminococcus obeum (ATCC 29174).</title>
        <authorList>
            <person name="Sudarsanam P."/>
            <person name="Ley R."/>
            <person name="Guruge J."/>
            <person name="Turnbaugh P.J."/>
            <person name="Mahowald M."/>
            <person name="Liep D."/>
            <person name="Gordon J."/>
        </authorList>
    </citation>
    <scope>NUCLEOTIDE SEQUENCE [LARGE SCALE GENOMIC DNA]</scope>
    <source>
        <strain evidence="1 2">ATCC 29174</strain>
    </source>
</reference>
<evidence type="ECO:0000313" key="2">
    <source>
        <dbReference type="Proteomes" id="UP000006002"/>
    </source>
</evidence>